<gene>
    <name evidence="2" type="ORF">E6W36_05845</name>
</gene>
<dbReference type="NCBIfam" id="TIGR02595">
    <property type="entry name" value="PEP_CTERM"/>
    <property type="match status" value="1"/>
</dbReference>
<evidence type="ECO:0000313" key="2">
    <source>
        <dbReference type="EMBL" id="QCI79253.1"/>
    </source>
</evidence>
<dbReference type="RefSeq" id="WP_222874085.1">
    <property type="nucleotide sequence ID" value="NZ_CP039704.1"/>
</dbReference>
<evidence type="ECO:0000259" key="1">
    <source>
        <dbReference type="Pfam" id="PF07589"/>
    </source>
</evidence>
<organism evidence="2 3">
    <name type="scientific">Hankyongella ginsenosidimutans</name>
    <dbReference type="NCBI Taxonomy" id="1763828"/>
    <lineage>
        <taxon>Bacteria</taxon>
        <taxon>Pseudomonadati</taxon>
        <taxon>Pseudomonadota</taxon>
        <taxon>Alphaproteobacteria</taxon>
        <taxon>Sphingomonadales</taxon>
        <taxon>Sphingomonadaceae</taxon>
        <taxon>Hankyongella</taxon>
    </lineage>
</organism>
<name>A0A4D7C8Z7_9SPHN</name>
<keyword evidence="3" id="KW-1185">Reference proteome</keyword>
<reference evidence="3" key="1">
    <citation type="submission" date="2019-04" db="EMBL/GenBank/DDBJ databases">
        <title>Complete genome sequence of Sphingomonas sp. W1-2-3.</title>
        <authorList>
            <person name="Im W.T."/>
        </authorList>
    </citation>
    <scope>NUCLEOTIDE SEQUENCE [LARGE SCALE GENOMIC DNA]</scope>
    <source>
        <strain evidence="3">W1-2-3</strain>
    </source>
</reference>
<dbReference type="Pfam" id="PF07589">
    <property type="entry name" value="PEP-CTERM"/>
    <property type="match status" value="1"/>
</dbReference>
<dbReference type="EMBL" id="CP039704">
    <property type="protein sequence ID" value="QCI79253.1"/>
    <property type="molecule type" value="Genomic_DNA"/>
</dbReference>
<dbReference type="AlphaFoldDB" id="A0A4D7C8Z7"/>
<protein>
    <submittedName>
        <fullName evidence="2">PEP-CTERM sorting domain-containing protein</fullName>
    </submittedName>
</protein>
<dbReference type="InterPro" id="IPR013424">
    <property type="entry name" value="Ice-binding_C"/>
</dbReference>
<evidence type="ECO:0000313" key="3">
    <source>
        <dbReference type="Proteomes" id="UP000298714"/>
    </source>
</evidence>
<dbReference type="KEGG" id="hgn:E6W36_05845"/>
<dbReference type="Proteomes" id="UP000298714">
    <property type="component" value="Chromosome"/>
</dbReference>
<accession>A0A4D7C8Z7</accession>
<proteinExistence type="predicted"/>
<sequence>MFTVEWLISTDIGEILLATGDGYGGLIATVGTGPGTTLDTPGLYELILRIIVTNVDLTQTVYNGNGSIKVCPDCKPVPEPSSLGLVGTGVLMILAGGLATRRRKARAE</sequence>
<feature type="domain" description="Ice-binding protein C-terminal" evidence="1">
    <location>
        <begin position="76"/>
        <end position="103"/>
    </location>
</feature>